<dbReference type="SMART" id="SM00347">
    <property type="entry name" value="HTH_MARR"/>
    <property type="match status" value="1"/>
</dbReference>
<keyword evidence="4" id="KW-1185">Reference proteome</keyword>
<dbReference type="SUPFAM" id="SSF46785">
    <property type="entry name" value="Winged helix' DNA-binding domain"/>
    <property type="match status" value="1"/>
</dbReference>
<dbReference type="Pfam" id="PF01047">
    <property type="entry name" value="MarR"/>
    <property type="match status" value="1"/>
</dbReference>
<protein>
    <submittedName>
        <fullName evidence="3">Winged helix-turn-helix transcriptional regulator</fullName>
    </submittedName>
</protein>
<feature type="compositionally biased region" description="Low complexity" evidence="1">
    <location>
        <begin position="14"/>
        <end position="28"/>
    </location>
</feature>
<dbReference type="PANTHER" id="PTHR33164:SF89">
    <property type="entry name" value="MARR FAMILY REGULATORY PROTEIN"/>
    <property type="match status" value="1"/>
</dbReference>
<sequence length="184" mass="19365">MRREEEGPLAQPAGASRPSIRPRGGRPALRALPGGGGTVRLGPLTETLGFHLRLAQEASFAAFARRVGDSGLKPGHYAALVVIQENPGLSQTALGGAVGRDKSTLTPKLTELEKRGLIRRDRAAADRRSYALSLTPAGQDALAALQGHAAAHDRALDALVGPENRQAFLDTLRRLLAGLDSDEA</sequence>
<name>A0ABS4A9I6_9PROT</name>
<dbReference type="PRINTS" id="PR00598">
    <property type="entry name" value="HTHMARR"/>
</dbReference>
<reference evidence="3 4" key="1">
    <citation type="submission" date="2021-03" db="EMBL/GenBank/DDBJ databases">
        <authorList>
            <person name="So Y."/>
        </authorList>
    </citation>
    <scope>NUCLEOTIDE SEQUENCE [LARGE SCALE GENOMIC DNA]</scope>
    <source>
        <strain evidence="3 4">SSH11</strain>
    </source>
</reference>
<gene>
    <name evidence="3" type="ORF">J8J14_02615</name>
</gene>
<dbReference type="EMBL" id="JAGIZB010000002">
    <property type="protein sequence ID" value="MBP0443660.1"/>
    <property type="molecule type" value="Genomic_DNA"/>
</dbReference>
<accession>A0ABS4A9I6</accession>
<evidence type="ECO:0000256" key="1">
    <source>
        <dbReference type="SAM" id="MobiDB-lite"/>
    </source>
</evidence>
<dbReference type="PANTHER" id="PTHR33164">
    <property type="entry name" value="TRANSCRIPTIONAL REGULATOR, MARR FAMILY"/>
    <property type="match status" value="1"/>
</dbReference>
<organism evidence="3 4">
    <name type="scientific">Pararoseomonas baculiformis</name>
    <dbReference type="NCBI Taxonomy" id="2820812"/>
    <lineage>
        <taxon>Bacteria</taxon>
        <taxon>Pseudomonadati</taxon>
        <taxon>Pseudomonadota</taxon>
        <taxon>Alphaproteobacteria</taxon>
        <taxon>Acetobacterales</taxon>
        <taxon>Acetobacteraceae</taxon>
        <taxon>Pararoseomonas</taxon>
    </lineage>
</organism>
<dbReference type="InterPro" id="IPR039422">
    <property type="entry name" value="MarR/SlyA-like"/>
</dbReference>
<feature type="region of interest" description="Disordered" evidence="1">
    <location>
        <begin position="1"/>
        <end position="37"/>
    </location>
</feature>
<comment type="caution">
    <text evidence="3">The sequence shown here is derived from an EMBL/GenBank/DDBJ whole genome shotgun (WGS) entry which is preliminary data.</text>
</comment>
<dbReference type="PROSITE" id="PS50995">
    <property type="entry name" value="HTH_MARR_2"/>
    <property type="match status" value="1"/>
</dbReference>
<proteinExistence type="predicted"/>
<dbReference type="InterPro" id="IPR036388">
    <property type="entry name" value="WH-like_DNA-bd_sf"/>
</dbReference>
<dbReference type="Proteomes" id="UP000681594">
    <property type="component" value="Unassembled WGS sequence"/>
</dbReference>
<feature type="domain" description="HTH marR-type" evidence="2">
    <location>
        <begin position="45"/>
        <end position="177"/>
    </location>
</feature>
<dbReference type="Gene3D" id="1.10.10.10">
    <property type="entry name" value="Winged helix-like DNA-binding domain superfamily/Winged helix DNA-binding domain"/>
    <property type="match status" value="1"/>
</dbReference>
<evidence type="ECO:0000259" key="2">
    <source>
        <dbReference type="PROSITE" id="PS50995"/>
    </source>
</evidence>
<evidence type="ECO:0000313" key="4">
    <source>
        <dbReference type="Proteomes" id="UP000681594"/>
    </source>
</evidence>
<dbReference type="InterPro" id="IPR036390">
    <property type="entry name" value="WH_DNA-bd_sf"/>
</dbReference>
<dbReference type="InterPro" id="IPR000835">
    <property type="entry name" value="HTH_MarR-typ"/>
</dbReference>
<evidence type="ECO:0000313" key="3">
    <source>
        <dbReference type="EMBL" id="MBP0443660.1"/>
    </source>
</evidence>